<name>A0A4R2T4Q0_9PAST</name>
<dbReference type="InterPro" id="IPR036737">
    <property type="entry name" value="OmpA-like_sf"/>
</dbReference>
<evidence type="ECO:0000256" key="2">
    <source>
        <dbReference type="ARBA" id="ARBA00023136"/>
    </source>
</evidence>
<evidence type="ECO:0000256" key="5">
    <source>
        <dbReference type="SAM" id="SignalP"/>
    </source>
</evidence>
<keyword evidence="8" id="KW-1185">Reference proteome</keyword>
<keyword evidence="5" id="KW-0732">Signal</keyword>
<dbReference type="Pfam" id="PF00691">
    <property type="entry name" value="OmpA"/>
    <property type="match status" value="1"/>
</dbReference>
<dbReference type="Gene3D" id="3.30.1330.60">
    <property type="entry name" value="OmpA-like domain"/>
    <property type="match status" value="1"/>
</dbReference>
<sequence length="300" mass="32799">MKKALLVVSVALALSACSSPRGENQALEKWQNYGKPTISTSELAENQTLAVFYRKDDIASSEAVDVFINGDYQASLVPNSVTSIAVCAAKQLFTGSFNKQNTFGNRVKGATHILPVNEIAYIRVSLARDGNFMFTRVEEQQAKQEMINFPQAAQTISRVSESKCGTPVLSNFELSANALFPLNGSSYNSILPYGKDKINDLAQHLKTLPQEKISDVQIQVSGYTDSFGSEQYNLKLSQKRADTVKEALVRAGVTLPMTAVGYGEKDLAISNCSTLHKTKKAIIECNAPNRRVDVTVYGKK</sequence>
<dbReference type="GO" id="GO:0009279">
    <property type="term" value="C:cell outer membrane"/>
    <property type="evidence" value="ECO:0007669"/>
    <property type="project" value="UniProtKB-SubCell"/>
</dbReference>
<dbReference type="RefSeq" id="WP_131978718.1">
    <property type="nucleotide sequence ID" value="NZ_SLYB01000029.1"/>
</dbReference>
<dbReference type="PANTHER" id="PTHR30329">
    <property type="entry name" value="STATOR ELEMENT OF FLAGELLAR MOTOR COMPLEX"/>
    <property type="match status" value="1"/>
</dbReference>
<dbReference type="AlphaFoldDB" id="A0A4R2T4Q0"/>
<dbReference type="PROSITE" id="PS51123">
    <property type="entry name" value="OMPA_2"/>
    <property type="match status" value="1"/>
</dbReference>
<dbReference type="PRINTS" id="PR01021">
    <property type="entry name" value="OMPADOMAIN"/>
</dbReference>
<comment type="caution">
    <text evidence="7">The sequence shown here is derived from an EMBL/GenBank/DDBJ whole genome shotgun (WGS) entry which is preliminary data.</text>
</comment>
<keyword evidence="2 4" id="KW-0472">Membrane</keyword>
<feature type="signal peptide" evidence="5">
    <location>
        <begin position="1"/>
        <end position="18"/>
    </location>
</feature>
<gene>
    <name evidence="7" type="ORF">EDC44_12915</name>
</gene>
<evidence type="ECO:0000256" key="4">
    <source>
        <dbReference type="PROSITE-ProRule" id="PRU00473"/>
    </source>
</evidence>
<keyword evidence="3" id="KW-0998">Cell outer membrane</keyword>
<accession>A0A4R2T4Q0</accession>
<dbReference type="InterPro" id="IPR006664">
    <property type="entry name" value="OMP_bac"/>
</dbReference>
<dbReference type="InterPro" id="IPR006665">
    <property type="entry name" value="OmpA-like"/>
</dbReference>
<dbReference type="InterPro" id="IPR050330">
    <property type="entry name" value="Bact_OuterMem_StrucFunc"/>
</dbReference>
<dbReference type="CDD" id="cd07185">
    <property type="entry name" value="OmpA_C-like"/>
    <property type="match status" value="1"/>
</dbReference>
<organism evidence="7 8">
    <name type="scientific">Cricetibacter osteomyelitidis</name>
    <dbReference type="NCBI Taxonomy" id="1521931"/>
    <lineage>
        <taxon>Bacteria</taxon>
        <taxon>Pseudomonadati</taxon>
        <taxon>Pseudomonadota</taxon>
        <taxon>Gammaproteobacteria</taxon>
        <taxon>Pasteurellales</taxon>
        <taxon>Pasteurellaceae</taxon>
        <taxon>Cricetibacter</taxon>
    </lineage>
</organism>
<evidence type="ECO:0000313" key="8">
    <source>
        <dbReference type="Proteomes" id="UP000295763"/>
    </source>
</evidence>
<evidence type="ECO:0000256" key="1">
    <source>
        <dbReference type="ARBA" id="ARBA00004442"/>
    </source>
</evidence>
<protein>
    <submittedName>
        <fullName evidence="7">OmpA family protein</fullName>
    </submittedName>
</protein>
<feature type="domain" description="OmpA-like" evidence="6">
    <location>
        <begin position="167"/>
        <end position="300"/>
    </location>
</feature>
<dbReference type="SUPFAM" id="SSF103088">
    <property type="entry name" value="OmpA-like"/>
    <property type="match status" value="1"/>
</dbReference>
<evidence type="ECO:0000256" key="3">
    <source>
        <dbReference type="ARBA" id="ARBA00023237"/>
    </source>
</evidence>
<evidence type="ECO:0000313" key="7">
    <source>
        <dbReference type="EMBL" id="TCP92038.1"/>
    </source>
</evidence>
<feature type="chain" id="PRO_5020774303" evidence="5">
    <location>
        <begin position="19"/>
        <end position="300"/>
    </location>
</feature>
<evidence type="ECO:0000259" key="6">
    <source>
        <dbReference type="PROSITE" id="PS51123"/>
    </source>
</evidence>
<reference evidence="7 8" key="1">
    <citation type="submission" date="2019-03" db="EMBL/GenBank/DDBJ databases">
        <title>Genomic Encyclopedia of Type Strains, Phase IV (KMG-IV): sequencing the most valuable type-strain genomes for metagenomic binning, comparative biology and taxonomic classification.</title>
        <authorList>
            <person name="Goeker M."/>
        </authorList>
    </citation>
    <scope>NUCLEOTIDE SEQUENCE [LARGE SCALE GENOMIC DNA]</scope>
    <source>
        <strain evidence="7 8">DSM 28404</strain>
    </source>
</reference>
<comment type="subcellular location">
    <subcellularLocation>
        <location evidence="1">Cell outer membrane</location>
    </subcellularLocation>
</comment>
<dbReference type="OrthoDB" id="6896077at2"/>
<dbReference type="PANTHER" id="PTHR30329:SF21">
    <property type="entry name" value="LIPOPROTEIN YIAD-RELATED"/>
    <property type="match status" value="1"/>
</dbReference>
<dbReference type="Proteomes" id="UP000295763">
    <property type="component" value="Unassembled WGS sequence"/>
</dbReference>
<dbReference type="EMBL" id="SLYB01000029">
    <property type="protein sequence ID" value="TCP92038.1"/>
    <property type="molecule type" value="Genomic_DNA"/>
</dbReference>
<dbReference type="PROSITE" id="PS51257">
    <property type="entry name" value="PROKAR_LIPOPROTEIN"/>
    <property type="match status" value="1"/>
</dbReference>
<proteinExistence type="predicted"/>